<evidence type="ECO:0000313" key="1">
    <source>
        <dbReference type="EMBL" id="PIC17457.1"/>
    </source>
</evidence>
<proteinExistence type="predicted"/>
<gene>
    <name evidence="1" type="primary">Cnig_chr_X.g23692</name>
    <name evidence="1" type="ORF">B9Z55_023692</name>
</gene>
<name>A0A2G5SR05_9PELO</name>
<protein>
    <submittedName>
        <fullName evidence="1">Uncharacterized protein</fullName>
    </submittedName>
</protein>
<evidence type="ECO:0000313" key="2">
    <source>
        <dbReference type="Proteomes" id="UP000230233"/>
    </source>
</evidence>
<dbReference type="OrthoDB" id="10548656at2759"/>
<dbReference type="Proteomes" id="UP000230233">
    <property type="component" value="Chromosome X"/>
</dbReference>
<dbReference type="AlphaFoldDB" id="A0A2G5SR05"/>
<organism evidence="1 2">
    <name type="scientific">Caenorhabditis nigoni</name>
    <dbReference type="NCBI Taxonomy" id="1611254"/>
    <lineage>
        <taxon>Eukaryota</taxon>
        <taxon>Metazoa</taxon>
        <taxon>Ecdysozoa</taxon>
        <taxon>Nematoda</taxon>
        <taxon>Chromadorea</taxon>
        <taxon>Rhabditida</taxon>
        <taxon>Rhabditina</taxon>
        <taxon>Rhabditomorpha</taxon>
        <taxon>Rhabditoidea</taxon>
        <taxon>Rhabditidae</taxon>
        <taxon>Peloderinae</taxon>
        <taxon>Caenorhabditis</taxon>
    </lineage>
</organism>
<sequence>MYFYMDFNIITTPNLQDFPPCLPRIFSFRFNLYSPQMRARQKKFDETDQKAPIWVKIREEMDGRIRIDSEKGEEESTGEVLPISDKEMKKMKMGDRALKSKTPVQEQKKKRTCLKRPLHWHPVNREHTEEKMDVHAGEVGCSSIGDEYQVV</sequence>
<accession>A0A2G5SR05</accession>
<keyword evidence="2" id="KW-1185">Reference proteome</keyword>
<dbReference type="EMBL" id="PDUG01000006">
    <property type="protein sequence ID" value="PIC17457.1"/>
    <property type="molecule type" value="Genomic_DNA"/>
</dbReference>
<comment type="caution">
    <text evidence="1">The sequence shown here is derived from an EMBL/GenBank/DDBJ whole genome shotgun (WGS) entry which is preliminary data.</text>
</comment>
<dbReference type="STRING" id="1611254.A0A2G5SR05"/>
<reference evidence="2" key="1">
    <citation type="submission" date="2017-10" db="EMBL/GenBank/DDBJ databases">
        <title>Rapid genome shrinkage in a self-fertile nematode reveals novel sperm competition proteins.</title>
        <authorList>
            <person name="Yin D."/>
            <person name="Schwarz E.M."/>
            <person name="Thomas C.G."/>
            <person name="Felde R.L."/>
            <person name="Korf I.F."/>
            <person name="Cutter A.D."/>
            <person name="Schartner C.M."/>
            <person name="Ralston E.J."/>
            <person name="Meyer B.J."/>
            <person name="Haag E.S."/>
        </authorList>
    </citation>
    <scope>NUCLEOTIDE SEQUENCE [LARGE SCALE GENOMIC DNA]</scope>
    <source>
        <strain evidence="2">JU1422</strain>
    </source>
</reference>